<dbReference type="GO" id="GO:0006885">
    <property type="term" value="P:regulation of pH"/>
    <property type="evidence" value="ECO:0007669"/>
    <property type="project" value="UniProtKB-UniRule"/>
</dbReference>
<reference evidence="8 9" key="1">
    <citation type="submission" date="2015-11" db="EMBL/GenBank/DDBJ databases">
        <title>Genomic analysis of 38 Legionella species identifies large and diverse effector repertoires.</title>
        <authorList>
            <person name="Burstein D."/>
            <person name="Amaro F."/>
            <person name="Zusman T."/>
            <person name="Lifshitz Z."/>
            <person name="Cohen O."/>
            <person name="Gilbert J.A."/>
            <person name="Pupko T."/>
            <person name="Shuman H.A."/>
            <person name="Segal G."/>
        </authorList>
    </citation>
    <scope>NUCLEOTIDE SEQUENCE [LARGE SCALE GENOMIC DNA]</scope>
    <source>
        <strain evidence="8 9">BL-540</strain>
    </source>
</reference>
<dbReference type="STRING" id="456.Ljor_2761"/>
<feature type="transmembrane region" description="Helical" evidence="7">
    <location>
        <begin position="354"/>
        <end position="377"/>
    </location>
</feature>
<dbReference type="Pfam" id="PF06965">
    <property type="entry name" value="Na_H_antiport_1"/>
    <property type="match status" value="1"/>
</dbReference>
<keyword evidence="7" id="KW-0406">Ion transport</keyword>
<dbReference type="EMBL" id="LNYJ01000011">
    <property type="protein sequence ID" value="KTD18455.1"/>
    <property type="molecule type" value="Genomic_DNA"/>
</dbReference>
<dbReference type="NCBIfam" id="NF007111">
    <property type="entry name" value="PRK09560.1"/>
    <property type="match status" value="1"/>
</dbReference>
<dbReference type="OrthoDB" id="9808135at2"/>
<feature type="transmembrane region" description="Helical" evidence="7">
    <location>
        <begin position="125"/>
        <end position="144"/>
    </location>
</feature>
<keyword evidence="9" id="KW-1185">Reference proteome</keyword>
<dbReference type="PANTHER" id="PTHR30341:SF0">
    <property type="entry name" value="NA(+)_H(+) ANTIPORTER NHAA"/>
    <property type="match status" value="1"/>
</dbReference>
<feature type="transmembrane region" description="Helical" evidence="7">
    <location>
        <begin position="206"/>
        <end position="236"/>
    </location>
</feature>
<evidence type="ECO:0000256" key="7">
    <source>
        <dbReference type="HAMAP-Rule" id="MF_01844"/>
    </source>
</evidence>
<dbReference type="HAMAP" id="MF_01844">
    <property type="entry name" value="NhaA"/>
    <property type="match status" value="1"/>
</dbReference>
<evidence type="ECO:0000256" key="3">
    <source>
        <dbReference type="ARBA" id="ARBA00022692"/>
    </source>
</evidence>
<evidence type="ECO:0000256" key="1">
    <source>
        <dbReference type="ARBA" id="ARBA00004429"/>
    </source>
</evidence>
<dbReference type="Gene3D" id="1.20.1530.10">
    <property type="entry name" value="Na+/H+ antiporter like domain"/>
    <property type="match status" value="1"/>
</dbReference>
<protein>
    <recommendedName>
        <fullName evidence="7">Na(+)/H(+) antiporter NhaA</fullName>
    </recommendedName>
    <alternativeName>
        <fullName evidence="7">Sodium/proton antiporter NhaA</fullName>
    </alternativeName>
</protein>
<comment type="caution">
    <text evidence="8">The sequence shown here is derived from an EMBL/GenBank/DDBJ whole genome shotgun (WGS) entry which is preliminary data.</text>
</comment>
<evidence type="ECO:0000313" key="9">
    <source>
        <dbReference type="Proteomes" id="UP000055035"/>
    </source>
</evidence>
<keyword evidence="5 7" id="KW-0472">Membrane</keyword>
<dbReference type="NCBIfam" id="TIGR00773">
    <property type="entry name" value="NhaA"/>
    <property type="match status" value="1"/>
</dbReference>
<dbReference type="InterPro" id="IPR023171">
    <property type="entry name" value="Na/H_antiporter_dom_sf"/>
</dbReference>
<comment type="function">
    <text evidence="7">Na(+)/H(+) antiporter that extrudes sodium in exchange for external protons.</text>
</comment>
<organism evidence="8 9">
    <name type="scientific">Legionella jordanis</name>
    <dbReference type="NCBI Taxonomy" id="456"/>
    <lineage>
        <taxon>Bacteria</taxon>
        <taxon>Pseudomonadati</taxon>
        <taxon>Pseudomonadota</taxon>
        <taxon>Gammaproteobacteria</taxon>
        <taxon>Legionellales</taxon>
        <taxon>Legionellaceae</taxon>
        <taxon>Legionella</taxon>
    </lineage>
</organism>
<evidence type="ECO:0000256" key="5">
    <source>
        <dbReference type="ARBA" id="ARBA00023136"/>
    </source>
</evidence>
<dbReference type="NCBIfam" id="NF011427">
    <property type="entry name" value="PRK14854.1"/>
    <property type="match status" value="1"/>
</dbReference>
<evidence type="ECO:0000256" key="6">
    <source>
        <dbReference type="ARBA" id="ARBA00023201"/>
    </source>
</evidence>
<sequence>MKKADSFYNLETIGGVLLFIASALAIIVANSPYYNAYDNFFRVICGVAIGGLSIKKPLLLWINDGLMAIYFLLIGLEIKREINRGILSNKANIMVPAFTALSGLLFPALIFIFFNAHNPAYLKGWAIPTATDIAFSLAIVSLLGSRVPFSLKILLTAIAIFDDMAAIFIIALFYTENLSLLSLSLALLFTVILICLNYFKCRYLSVFMFFGLLLWIAVLKSGVHATLAGIVIAMTIPDEGKQSMLTRLEDGLHHWVVFLILPVFAFANSGVTFIGLDLSMFLHPIVLGVGLGLFFGKQFGIFISLGYFVKFRQLLKADKVKLTQVYGIALICGVGFTMSLFIGSLAYQNNDSALISMVKIGVVLGSFLSGLTGFLLLKSASAKP</sequence>
<feature type="transmembrane region" description="Helical" evidence="7">
    <location>
        <begin position="58"/>
        <end position="79"/>
    </location>
</feature>
<feature type="transmembrane region" description="Helical" evidence="7">
    <location>
        <begin position="325"/>
        <end position="347"/>
    </location>
</feature>
<dbReference type="PATRIC" id="fig|456.5.peg.2958"/>
<dbReference type="GO" id="GO:0015385">
    <property type="term" value="F:sodium:proton antiporter activity"/>
    <property type="evidence" value="ECO:0007669"/>
    <property type="project" value="UniProtKB-UniRule"/>
</dbReference>
<dbReference type="GO" id="GO:0005886">
    <property type="term" value="C:plasma membrane"/>
    <property type="evidence" value="ECO:0007669"/>
    <property type="project" value="UniProtKB-SubCell"/>
</dbReference>
<feature type="transmembrane region" description="Helical" evidence="7">
    <location>
        <begin position="285"/>
        <end position="305"/>
    </location>
</feature>
<accession>A0A0W0VE95</accession>
<comment type="similarity">
    <text evidence="7">Belongs to the NhaA Na(+)/H(+) (TC 2.A.33) antiporter family.</text>
</comment>
<comment type="catalytic activity">
    <reaction evidence="7">
        <text>Na(+)(in) + 2 H(+)(out) = Na(+)(out) + 2 H(+)(in)</text>
        <dbReference type="Rhea" id="RHEA:29251"/>
        <dbReference type="ChEBI" id="CHEBI:15378"/>
        <dbReference type="ChEBI" id="CHEBI:29101"/>
    </reaction>
</comment>
<dbReference type="Proteomes" id="UP000055035">
    <property type="component" value="Unassembled WGS sequence"/>
</dbReference>
<keyword evidence="2 7" id="KW-1003">Cell membrane</keyword>
<comment type="subcellular location">
    <subcellularLocation>
        <location evidence="1">Cell inner membrane</location>
        <topology evidence="1">Multi-pass membrane protein</topology>
    </subcellularLocation>
    <subcellularLocation>
        <location evidence="7">Cell membrane</location>
        <topology evidence="7">Multi-pass membrane protein</topology>
    </subcellularLocation>
</comment>
<dbReference type="PANTHER" id="PTHR30341">
    <property type="entry name" value="SODIUM ION/PROTON ANTIPORTER NHAA-RELATED"/>
    <property type="match status" value="1"/>
</dbReference>
<dbReference type="AlphaFoldDB" id="A0A0W0VE95"/>
<feature type="transmembrane region" description="Helical" evidence="7">
    <location>
        <begin position="256"/>
        <end position="278"/>
    </location>
</feature>
<evidence type="ECO:0000256" key="4">
    <source>
        <dbReference type="ARBA" id="ARBA00022989"/>
    </source>
</evidence>
<feature type="transmembrane region" description="Helical" evidence="7">
    <location>
        <begin position="12"/>
        <end position="33"/>
    </location>
</feature>
<proteinExistence type="inferred from homology"/>
<dbReference type="RefSeq" id="WP_058472115.1">
    <property type="nucleotide sequence ID" value="NZ_CAAAIC010000005.1"/>
</dbReference>
<keyword evidence="4 7" id="KW-1133">Transmembrane helix</keyword>
<keyword evidence="7" id="KW-0915">Sodium</keyword>
<dbReference type="InterPro" id="IPR004670">
    <property type="entry name" value="NhaA"/>
</dbReference>
<keyword evidence="7" id="KW-0813">Transport</keyword>
<keyword evidence="3 7" id="KW-0812">Transmembrane</keyword>
<evidence type="ECO:0000256" key="2">
    <source>
        <dbReference type="ARBA" id="ARBA00022475"/>
    </source>
</evidence>
<dbReference type="NCBIfam" id="NF007112">
    <property type="entry name" value="PRK09561.1"/>
    <property type="match status" value="1"/>
</dbReference>
<name>A0A0W0VE95_9GAMM</name>
<keyword evidence="6 7" id="KW-0739">Sodium transport</keyword>
<feature type="transmembrane region" description="Helical" evidence="7">
    <location>
        <begin position="180"/>
        <end position="199"/>
    </location>
</feature>
<evidence type="ECO:0000313" key="8">
    <source>
        <dbReference type="EMBL" id="KTD18455.1"/>
    </source>
</evidence>
<gene>
    <name evidence="7 8" type="primary">nhaA</name>
    <name evidence="8" type="ORF">Ljor_2761</name>
</gene>
<keyword evidence="7" id="KW-0050">Antiport</keyword>
<feature type="transmembrane region" description="Helical" evidence="7">
    <location>
        <begin position="153"/>
        <end position="174"/>
    </location>
</feature>
<feature type="transmembrane region" description="Helical" evidence="7">
    <location>
        <begin position="91"/>
        <end position="113"/>
    </location>
</feature>